<dbReference type="PROSITE" id="PS50110">
    <property type="entry name" value="RESPONSE_REGULATORY"/>
    <property type="match status" value="1"/>
</dbReference>
<gene>
    <name evidence="4" type="ORF">ACG04R_18630</name>
</gene>
<keyword evidence="5" id="KW-1185">Reference proteome</keyword>
<dbReference type="RefSeq" id="WP_394414132.1">
    <property type="nucleotide sequence ID" value="NZ_JBIGIC010000009.1"/>
</dbReference>
<dbReference type="InterPro" id="IPR011006">
    <property type="entry name" value="CheY-like_superfamily"/>
</dbReference>
<dbReference type="InterPro" id="IPR001633">
    <property type="entry name" value="EAL_dom"/>
</dbReference>
<feature type="domain" description="EAL" evidence="3">
    <location>
        <begin position="145"/>
        <end position="396"/>
    </location>
</feature>
<organism evidence="4 5">
    <name type="scientific">Pelomonas candidula</name>
    <dbReference type="NCBI Taxonomy" id="3299025"/>
    <lineage>
        <taxon>Bacteria</taxon>
        <taxon>Pseudomonadati</taxon>
        <taxon>Pseudomonadota</taxon>
        <taxon>Betaproteobacteria</taxon>
        <taxon>Burkholderiales</taxon>
        <taxon>Sphaerotilaceae</taxon>
        <taxon>Roseateles</taxon>
    </lineage>
</organism>
<proteinExistence type="predicted"/>
<comment type="caution">
    <text evidence="4">The sequence shown here is derived from an EMBL/GenBank/DDBJ whole genome shotgun (WGS) entry which is preliminary data.</text>
</comment>
<dbReference type="InterPro" id="IPR001789">
    <property type="entry name" value="Sig_transdc_resp-reg_receiver"/>
</dbReference>
<reference evidence="4 5" key="1">
    <citation type="submission" date="2024-08" db="EMBL/GenBank/DDBJ databases">
        <authorList>
            <person name="Lu H."/>
        </authorList>
    </citation>
    <scope>NUCLEOTIDE SEQUENCE [LARGE SCALE GENOMIC DNA]</scope>
    <source>
        <strain evidence="4 5">BYS78W</strain>
    </source>
</reference>
<dbReference type="SMART" id="SM00052">
    <property type="entry name" value="EAL"/>
    <property type="match status" value="1"/>
</dbReference>
<dbReference type="Pfam" id="PF00072">
    <property type="entry name" value="Response_reg"/>
    <property type="match status" value="1"/>
</dbReference>
<dbReference type="Gene3D" id="3.20.20.450">
    <property type="entry name" value="EAL domain"/>
    <property type="match status" value="1"/>
</dbReference>
<protein>
    <submittedName>
        <fullName evidence="4">EAL domain-containing protein</fullName>
    </submittedName>
</protein>
<dbReference type="Proteomes" id="UP001606134">
    <property type="component" value="Unassembled WGS sequence"/>
</dbReference>
<dbReference type="PROSITE" id="PS50883">
    <property type="entry name" value="EAL"/>
    <property type="match status" value="1"/>
</dbReference>
<dbReference type="Pfam" id="PF00563">
    <property type="entry name" value="EAL"/>
    <property type="match status" value="1"/>
</dbReference>
<accession>A0ABW7HFN4</accession>
<feature type="domain" description="Response regulatory" evidence="2">
    <location>
        <begin position="9"/>
        <end position="133"/>
    </location>
</feature>
<feature type="modified residue" description="4-aspartylphosphate" evidence="1">
    <location>
        <position position="62"/>
    </location>
</feature>
<dbReference type="PANTHER" id="PTHR33121">
    <property type="entry name" value="CYCLIC DI-GMP PHOSPHODIESTERASE PDEF"/>
    <property type="match status" value="1"/>
</dbReference>
<evidence type="ECO:0000259" key="2">
    <source>
        <dbReference type="PROSITE" id="PS50110"/>
    </source>
</evidence>
<name>A0ABW7HFN4_9BURK</name>
<sequence length="407" mass="44281">MPETTAPLVALVVEDSAVQRSHLVSLVEDLKIGVVLQAADGLEALKLLEQQPQQRIFLVITDIDMPGMDGIELIGRLAEGRHVENLIVTSARDPRLLETVESMGAGEERLQLLGTLPKPVTAAALARMLEHARPRRGGPGVKPQFEPSEAEICRALGAGEFVPYVQPKVSIATGLVKGVEALARWQHPEHGLLGPQVFIERIEGTPLMARFTLSMVEQALGHLQDWARAMPALTLSLNLSADDLADQGFIDRLTRLVTEHGAMPASLTWEVTETMIMNSQAMANLARLGLKGFGLSMDDYGVGYSSMQTLSRSPFTELKIDRIFVNGASERSNRRAILNSSLDMGRRLGVCTVAEGVETVEDWKLLAELGCDVAQGYLIARPMPAGELIGWCRSERARLRALAANKA</sequence>
<evidence type="ECO:0000313" key="4">
    <source>
        <dbReference type="EMBL" id="MFG6488708.1"/>
    </source>
</evidence>
<dbReference type="EMBL" id="JBIGIC010000009">
    <property type="protein sequence ID" value="MFG6488708.1"/>
    <property type="molecule type" value="Genomic_DNA"/>
</dbReference>
<keyword evidence="1" id="KW-0597">Phosphoprotein</keyword>
<evidence type="ECO:0000256" key="1">
    <source>
        <dbReference type="PROSITE-ProRule" id="PRU00169"/>
    </source>
</evidence>
<dbReference type="InterPro" id="IPR035919">
    <property type="entry name" value="EAL_sf"/>
</dbReference>
<dbReference type="PANTHER" id="PTHR33121:SF79">
    <property type="entry name" value="CYCLIC DI-GMP PHOSPHODIESTERASE PDED-RELATED"/>
    <property type="match status" value="1"/>
</dbReference>
<dbReference type="CDD" id="cd01948">
    <property type="entry name" value="EAL"/>
    <property type="match status" value="1"/>
</dbReference>
<evidence type="ECO:0000259" key="3">
    <source>
        <dbReference type="PROSITE" id="PS50883"/>
    </source>
</evidence>
<dbReference type="InterPro" id="IPR050706">
    <property type="entry name" value="Cyclic-di-GMP_PDE-like"/>
</dbReference>
<dbReference type="Gene3D" id="3.40.50.2300">
    <property type="match status" value="1"/>
</dbReference>
<evidence type="ECO:0000313" key="5">
    <source>
        <dbReference type="Proteomes" id="UP001606134"/>
    </source>
</evidence>
<dbReference type="SUPFAM" id="SSF141868">
    <property type="entry name" value="EAL domain-like"/>
    <property type="match status" value="1"/>
</dbReference>
<dbReference type="SMART" id="SM00448">
    <property type="entry name" value="REC"/>
    <property type="match status" value="1"/>
</dbReference>
<dbReference type="SUPFAM" id="SSF52172">
    <property type="entry name" value="CheY-like"/>
    <property type="match status" value="1"/>
</dbReference>